<dbReference type="Gene3D" id="3.30.160.660">
    <property type="match status" value="1"/>
</dbReference>
<dbReference type="PROSITE" id="PS51664">
    <property type="entry name" value="YCAO"/>
    <property type="match status" value="1"/>
</dbReference>
<dbReference type="Gene3D" id="3.30.1330.230">
    <property type="match status" value="1"/>
</dbReference>
<dbReference type="PANTHER" id="PTHR37809">
    <property type="entry name" value="RIBOSOMAL PROTEIN S12 METHYLTHIOTRANSFERASE ACCESSORY FACTOR YCAO"/>
    <property type="match status" value="1"/>
</dbReference>
<dbReference type="InterPro" id="IPR003776">
    <property type="entry name" value="YcaO-like_dom"/>
</dbReference>
<sequence length="614" mass="70906">MIGALTLEDTLRKRESWTVLDIGEERLPCFITYGDRAANAASPKPRHPRFAMLHVDAHECIIGPVFQYEEMGCPDCFLKRKATNLRDHEYRLGNAQSLLFGDVQMDVSLVLAGFRMLLGNAGHSGRLDYYRLDGREQMKRLSYWPAERCDRCSEGAPPDDARAFESAFREQLMYAYGDSYRKEDTRFPEELFSPDNADSNFIVYKDRNTQSFFSVSTFFRVGREEKYGIGIGSTTDYKSSERKSLFEALERYAGMHPRGRERWSIWASYEGVRQSGRHAIDPTVFIDDVTGTASSLITYTADQVLPWINAYSWNQRQAVYIPESLAYYKMDQGYKGARQRVYKGNSNGNALGTGILDSVYYACLELIERDAFLNHWYLRHTPAGIKLESIGNERIRYMIGRLELLGYSVKLFDITMDTGIPVIWALCLGQSRDQFAAYCTSAAHPDPEKAVLNALEEMLLAMEYYDTHTDEIREKAKRIRQEGVREVEDHPILYYLQEERHHFDFLFDSRMEDFRERFAEDYEKLHHCVIDLAEETAGLLDRLSNLFGDVLLVRQTPEGYTHIGLEAVKVLIPHLQQLWFGEEHRVLSMKRLQAAALFWERPMGDIQLAPHPFP</sequence>
<comment type="caution">
    <text evidence="2">The sequence shown here is derived from an EMBL/GenBank/DDBJ whole genome shotgun (WGS) entry which is preliminary data.</text>
</comment>
<keyword evidence="3" id="KW-1185">Reference proteome</keyword>
<accession>A0A7X3IKJ8</accession>
<dbReference type="PANTHER" id="PTHR37809:SF1">
    <property type="entry name" value="RIBOSOMAL PROTEIN S12 METHYLTHIOTRANSFERASE ACCESSORY FACTOR YCAO"/>
    <property type="match status" value="1"/>
</dbReference>
<evidence type="ECO:0000259" key="1">
    <source>
        <dbReference type="PROSITE" id="PS51664"/>
    </source>
</evidence>
<feature type="domain" description="YcaO" evidence="1">
    <location>
        <begin position="232"/>
        <end position="614"/>
    </location>
</feature>
<protein>
    <recommendedName>
        <fullName evidence="1">YcaO domain-containing protein</fullName>
    </recommendedName>
</protein>
<gene>
    <name evidence="2" type="ORF">GRF59_18765</name>
</gene>
<dbReference type="NCBIfam" id="TIGR03604">
    <property type="entry name" value="TOMM_cyclo_SagD"/>
    <property type="match status" value="1"/>
</dbReference>
<evidence type="ECO:0000313" key="2">
    <source>
        <dbReference type="EMBL" id="MWV45659.1"/>
    </source>
</evidence>
<dbReference type="EMBL" id="WUBI01000003">
    <property type="protein sequence ID" value="MWV45659.1"/>
    <property type="molecule type" value="Genomic_DNA"/>
</dbReference>
<dbReference type="RefSeq" id="WP_160499264.1">
    <property type="nucleotide sequence ID" value="NZ_WUBI01000003.1"/>
</dbReference>
<evidence type="ECO:0000313" key="3">
    <source>
        <dbReference type="Proteomes" id="UP000460318"/>
    </source>
</evidence>
<name>A0A7X3IKJ8_9BACL</name>
<dbReference type="Pfam" id="PF02624">
    <property type="entry name" value="YcaO"/>
    <property type="match status" value="1"/>
</dbReference>
<dbReference type="Proteomes" id="UP000460318">
    <property type="component" value="Unassembled WGS sequence"/>
</dbReference>
<dbReference type="AlphaFoldDB" id="A0A7X3IKJ8"/>
<proteinExistence type="predicted"/>
<organism evidence="2 3">
    <name type="scientific">Paenibacillus dendrobii</name>
    <dbReference type="NCBI Taxonomy" id="2691084"/>
    <lineage>
        <taxon>Bacteria</taxon>
        <taxon>Bacillati</taxon>
        <taxon>Bacillota</taxon>
        <taxon>Bacilli</taxon>
        <taxon>Bacillales</taxon>
        <taxon>Paenibacillaceae</taxon>
        <taxon>Paenibacillus</taxon>
    </lineage>
</organism>
<dbReference type="InterPro" id="IPR027624">
    <property type="entry name" value="TOMM_cyclo_SagD"/>
</dbReference>
<dbReference type="Gene3D" id="3.30.40.250">
    <property type="match status" value="1"/>
</dbReference>
<reference evidence="2 3" key="1">
    <citation type="submission" date="2019-12" db="EMBL/GenBank/DDBJ databases">
        <title>Paenibacillus sp. nov., an endophytic bacterium isolated from the stem of Dendrobium.</title>
        <authorList>
            <person name="Zhao R."/>
        </authorList>
    </citation>
    <scope>NUCLEOTIDE SEQUENCE [LARGE SCALE GENOMIC DNA]</scope>
    <source>
        <strain evidence="2 3">HJL G12</strain>
    </source>
</reference>